<keyword evidence="1" id="KW-1133">Transmembrane helix</keyword>
<organism evidence="2 3">
    <name type="scientific">Mycobacterium lentiflavum</name>
    <dbReference type="NCBI Taxonomy" id="141349"/>
    <lineage>
        <taxon>Bacteria</taxon>
        <taxon>Bacillati</taxon>
        <taxon>Actinomycetota</taxon>
        <taxon>Actinomycetes</taxon>
        <taxon>Mycobacteriales</taxon>
        <taxon>Mycobacteriaceae</taxon>
        <taxon>Mycobacterium</taxon>
        <taxon>Mycobacterium simiae complex</taxon>
    </lineage>
</organism>
<name>A0A0E4GUG8_MYCLN</name>
<keyword evidence="1" id="KW-0472">Membrane</keyword>
<accession>A0A0E4GUG8</accession>
<dbReference type="AlphaFoldDB" id="A0A0E4GUG8"/>
<evidence type="ECO:0000313" key="3">
    <source>
        <dbReference type="Proteomes" id="UP000199251"/>
    </source>
</evidence>
<keyword evidence="1" id="KW-0812">Transmembrane</keyword>
<reference evidence="2 3" key="1">
    <citation type="submission" date="2015-03" db="EMBL/GenBank/DDBJ databases">
        <authorList>
            <person name="Urmite Genomes"/>
        </authorList>
    </citation>
    <scope>NUCLEOTIDE SEQUENCE [LARGE SCALE GENOMIC DNA]</scope>
    <source>
        <strain evidence="2 3">CSUR P1491</strain>
    </source>
</reference>
<dbReference type="STRING" id="141349.BN1232_00217"/>
<evidence type="ECO:0000313" key="2">
    <source>
        <dbReference type="EMBL" id="CQD02737.1"/>
    </source>
</evidence>
<sequence>MNELLMVAEGVALIVISVGIHRLSGWLERWDYERHCED</sequence>
<protein>
    <submittedName>
        <fullName evidence="2">Uncharacterized protein</fullName>
    </submittedName>
</protein>
<gene>
    <name evidence="2" type="ORF">BN1232_00217</name>
</gene>
<proteinExistence type="predicted"/>
<evidence type="ECO:0000256" key="1">
    <source>
        <dbReference type="SAM" id="Phobius"/>
    </source>
</evidence>
<feature type="transmembrane region" description="Helical" evidence="1">
    <location>
        <begin position="6"/>
        <end position="24"/>
    </location>
</feature>
<dbReference type="Proteomes" id="UP000199251">
    <property type="component" value="Unassembled WGS sequence"/>
</dbReference>
<dbReference type="EMBL" id="CTEE01000001">
    <property type="protein sequence ID" value="CQD02737.1"/>
    <property type="molecule type" value="Genomic_DNA"/>
</dbReference>